<feature type="transmembrane region" description="Helical" evidence="10">
    <location>
        <begin position="402"/>
        <end position="421"/>
    </location>
</feature>
<feature type="transmembrane region" description="Helical" evidence="10">
    <location>
        <begin position="322"/>
        <end position="350"/>
    </location>
</feature>
<feature type="transmembrane region" description="Helical" evidence="10">
    <location>
        <begin position="178"/>
        <end position="202"/>
    </location>
</feature>
<reference evidence="13 14" key="1">
    <citation type="journal article" date="2024" name="Appl. Environ. Microbiol.">
        <title>Pontiella agarivorans sp. nov., a novel marine anaerobic bacterium capable of degrading macroalgal polysaccharides and fixing nitrogen.</title>
        <authorList>
            <person name="Liu N."/>
            <person name="Kivenson V."/>
            <person name="Peng X."/>
            <person name="Cui Z."/>
            <person name="Lankiewicz T.S."/>
            <person name="Gosselin K.M."/>
            <person name="English C.J."/>
            <person name="Blair E.M."/>
            <person name="O'Malley M.A."/>
            <person name="Valentine D.L."/>
        </authorList>
    </citation>
    <scope>NUCLEOTIDE SEQUENCE [LARGE SCALE GENOMIC DNA]</scope>
    <source>
        <strain evidence="13 14">NLcol2</strain>
    </source>
</reference>
<protein>
    <submittedName>
        <fullName evidence="13">Cation:proton antiporter</fullName>
    </submittedName>
</protein>
<evidence type="ECO:0000256" key="1">
    <source>
        <dbReference type="ARBA" id="ARBA00004141"/>
    </source>
</evidence>
<feature type="transmembrane region" description="Helical" evidence="10">
    <location>
        <begin position="441"/>
        <end position="474"/>
    </location>
</feature>
<evidence type="ECO:0000256" key="3">
    <source>
        <dbReference type="ARBA" id="ARBA00022449"/>
    </source>
</evidence>
<feature type="transmembrane region" description="Helical" evidence="10">
    <location>
        <begin position="214"/>
        <end position="234"/>
    </location>
</feature>
<evidence type="ECO:0000256" key="7">
    <source>
        <dbReference type="ARBA" id="ARBA00023065"/>
    </source>
</evidence>
<dbReference type="EMBL" id="JARVCO010000010">
    <property type="protein sequence ID" value="MDZ8118644.1"/>
    <property type="molecule type" value="Genomic_DNA"/>
</dbReference>
<evidence type="ECO:0000256" key="2">
    <source>
        <dbReference type="ARBA" id="ARBA00022448"/>
    </source>
</evidence>
<organism evidence="13 14">
    <name type="scientific">Pontiella agarivorans</name>
    <dbReference type="NCBI Taxonomy" id="3038953"/>
    <lineage>
        <taxon>Bacteria</taxon>
        <taxon>Pseudomonadati</taxon>
        <taxon>Kiritimatiellota</taxon>
        <taxon>Kiritimatiellia</taxon>
        <taxon>Kiritimatiellales</taxon>
        <taxon>Pontiellaceae</taxon>
        <taxon>Pontiella</taxon>
    </lineage>
</organism>
<feature type="domain" description="Cation/H+ exchanger transmembrane" evidence="12">
    <location>
        <begin position="92"/>
        <end position="477"/>
    </location>
</feature>
<keyword evidence="11" id="KW-0732">Signal</keyword>
<keyword evidence="4 10" id="KW-0812">Transmembrane</keyword>
<evidence type="ECO:0000313" key="13">
    <source>
        <dbReference type="EMBL" id="MDZ8118644.1"/>
    </source>
</evidence>
<feature type="transmembrane region" description="Helical" evidence="10">
    <location>
        <begin position="246"/>
        <end position="267"/>
    </location>
</feature>
<keyword evidence="9" id="KW-0739">Sodium transport</keyword>
<dbReference type="PANTHER" id="PTHR43562">
    <property type="entry name" value="NAPA-TYPE SODIUM/HYDROGEN ANTIPORTER"/>
    <property type="match status" value="1"/>
</dbReference>
<feature type="signal peptide" evidence="11">
    <location>
        <begin position="1"/>
        <end position="21"/>
    </location>
</feature>
<evidence type="ECO:0000256" key="11">
    <source>
        <dbReference type="SAM" id="SignalP"/>
    </source>
</evidence>
<accession>A0ABU5MWQ1</accession>
<keyword evidence="7" id="KW-0406">Ion transport</keyword>
<dbReference type="InterPro" id="IPR038770">
    <property type="entry name" value="Na+/solute_symporter_sf"/>
</dbReference>
<dbReference type="RefSeq" id="WP_322608442.1">
    <property type="nucleotide sequence ID" value="NZ_JARVCO010000010.1"/>
</dbReference>
<feature type="transmembrane region" description="Helical" evidence="10">
    <location>
        <begin position="279"/>
        <end position="301"/>
    </location>
</feature>
<keyword evidence="3" id="KW-0050">Antiport</keyword>
<evidence type="ECO:0000259" key="12">
    <source>
        <dbReference type="Pfam" id="PF00999"/>
    </source>
</evidence>
<evidence type="ECO:0000256" key="4">
    <source>
        <dbReference type="ARBA" id="ARBA00022692"/>
    </source>
</evidence>
<comment type="subcellular location">
    <subcellularLocation>
        <location evidence="1">Membrane</location>
        <topology evidence="1">Multi-pass membrane protein</topology>
    </subcellularLocation>
</comment>
<feature type="transmembrane region" description="Helical" evidence="10">
    <location>
        <begin position="82"/>
        <end position="104"/>
    </location>
</feature>
<keyword evidence="14" id="KW-1185">Reference proteome</keyword>
<keyword evidence="6" id="KW-0915">Sodium</keyword>
<keyword evidence="2" id="KW-0813">Transport</keyword>
<keyword evidence="5 10" id="KW-1133">Transmembrane helix</keyword>
<evidence type="ECO:0000256" key="5">
    <source>
        <dbReference type="ARBA" id="ARBA00022989"/>
    </source>
</evidence>
<proteinExistence type="predicted"/>
<feature type="transmembrane region" description="Helical" evidence="10">
    <location>
        <begin position="116"/>
        <end position="137"/>
    </location>
</feature>
<evidence type="ECO:0000313" key="14">
    <source>
        <dbReference type="Proteomes" id="UP001290861"/>
    </source>
</evidence>
<gene>
    <name evidence="13" type="ORF">P9H32_08380</name>
</gene>
<dbReference type="Gene3D" id="1.20.1530.20">
    <property type="match status" value="1"/>
</dbReference>
<feature type="transmembrane region" description="Helical" evidence="10">
    <location>
        <begin position="370"/>
        <end position="390"/>
    </location>
</feature>
<keyword evidence="8 10" id="KW-0472">Membrane</keyword>
<evidence type="ECO:0000256" key="10">
    <source>
        <dbReference type="SAM" id="Phobius"/>
    </source>
</evidence>
<evidence type="ECO:0000256" key="9">
    <source>
        <dbReference type="ARBA" id="ARBA00023201"/>
    </source>
</evidence>
<comment type="caution">
    <text evidence="13">The sequence shown here is derived from an EMBL/GenBank/DDBJ whole genome shotgun (WGS) entry which is preliminary data.</text>
</comment>
<dbReference type="Pfam" id="PF00999">
    <property type="entry name" value="Na_H_Exchanger"/>
    <property type="match status" value="1"/>
</dbReference>
<dbReference type="PANTHER" id="PTHR43562:SF3">
    <property type="entry name" value="SODIUM ION_PROTON EXCHANGER (EUROFUNG)"/>
    <property type="match status" value="1"/>
</dbReference>
<evidence type="ECO:0000256" key="8">
    <source>
        <dbReference type="ARBA" id="ARBA00023136"/>
    </source>
</evidence>
<feature type="transmembrane region" description="Helical" evidence="10">
    <location>
        <begin position="149"/>
        <end position="166"/>
    </location>
</feature>
<dbReference type="InterPro" id="IPR006153">
    <property type="entry name" value="Cation/H_exchanger_TM"/>
</dbReference>
<sequence>MLKRLSAALLISFSLIGAVSAADETQQPRQTQMVELQENPELHRSVYPASAGEAELHEIETELEEHFAAEAEHGITHMMMHLIIQLAVIIIFAKIGGFLAQNYLNMPSVLGELASGMIIGPYAIGGMLDLPVLGLLFVENHGFAASAELYGIATLASVILLFLAGLETDIGAFLRYSVVGSIVGLGGLIAAFVVGDLVAVVWPNNGIDSFMQPAALFLGVISVATSVGITARILAEKQKMASPEGVTILAGAVFDDVFGIITLAIVMGMAKAGSDGGHVAWGSIGLIALKAAGFFVVFTGLGLAFSRKITALIKRFRSKEMIVAICFGLALLLAGLAEMAGLAMIIGAYIMGLALSRTDLANEIEHHLQGVYNILVPIFFCVMGMMVDFFAMKPVLFFGSVYSLFAVFSKVFGCGIPALLTRFNLRGSLRIGLGMLPRGEVALIVAGIGLAGGVIDQGIFGVAIMMTVVTTMLAPPLLVKSFEGGSGLRKEMEEGHEDVEVIELEFPSHDIAEFLVNRFVRALQHEEFFVHHLHTDEPTYRVLKDDIAFTLVQGVNRITINVPRSNQHVARMILLEELLSLTDLLESTKQMKSVDEMGTDLMKGLFS</sequence>
<name>A0ABU5MWQ1_9BACT</name>
<dbReference type="Proteomes" id="UP001290861">
    <property type="component" value="Unassembled WGS sequence"/>
</dbReference>
<evidence type="ECO:0000256" key="6">
    <source>
        <dbReference type="ARBA" id="ARBA00023053"/>
    </source>
</evidence>
<feature type="chain" id="PRO_5047180552" evidence="11">
    <location>
        <begin position="22"/>
        <end position="607"/>
    </location>
</feature>